<keyword evidence="2" id="KW-1185">Reference proteome</keyword>
<dbReference type="RefSeq" id="WP_327967207.1">
    <property type="nucleotide sequence ID" value="NZ_JARMQG010000084.1"/>
</dbReference>
<evidence type="ECO:0000313" key="1">
    <source>
        <dbReference type="EMBL" id="MED3562303.1"/>
    </source>
</evidence>
<protein>
    <recommendedName>
        <fullName evidence="3">KOW domain-containing protein</fullName>
    </recommendedName>
</protein>
<dbReference type="EMBL" id="JARMQG010000084">
    <property type="protein sequence ID" value="MED3562303.1"/>
    <property type="molecule type" value="Genomic_DNA"/>
</dbReference>
<sequence length="53" mass="5959">MKKYEKVIILNGKHKGETGDVITAIKSEGEESVLVELNDGTFETFDFEDIKVI</sequence>
<gene>
    <name evidence="1" type="ORF">P4447_07530</name>
</gene>
<reference evidence="1 2" key="1">
    <citation type="submission" date="2023-03" db="EMBL/GenBank/DDBJ databases">
        <title>Bacillus Genome Sequencing.</title>
        <authorList>
            <person name="Dunlap C."/>
        </authorList>
    </citation>
    <scope>NUCLEOTIDE SEQUENCE [LARGE SCALE GENOMIC DNA]</scope>
    <source>
        <strain evidence="1 2">B-14544</strain>
    </source>
</reference>
<dbReference type="Proteomes" id="UP001330749">
    <property type="component" value="Unassembled WGS sequence"/>
</dbReference>
<evidence type="ECO:0008006" key="3">
    <source>
        <dbReference type="Google" id="ProtNLM"/>
    </source>
</evidence>
<evidence type="ECO:0000313" key="2">
    <source>
        <dbReference type="Proteomes" id="UP001330749"/>
    </source>
</evidence>
<accession>A0ABU6N7W0</accession>
<name>A0ABU6N7W0_9BACI</name>
<organism evidence="1 2">
    <name type="scientific">Bacillus xiapuensis</name>
    <dbReference type="NCBI Taxonomy" id="2014075"/>
    <lineage>
        <taxon>Bacteria</taxon>
        <taxon>Bacillati</taxon>
        <taxon>Bacillota</taxon>
        <taxon>Bacilli</taxon>
        <taxon>Bacillales</taxon>
        <taxon>Bacillaceae</taxon>
        <taxon>Bacillus</taxon>
    </lineage>
</organism>
<comment type="caution">
    <text evidence="1">The sequence shown here is derived from an EMBL/GenBank/DDBJ whole genome shotgun (WGS) entry which is preliminary data.</text>
</comment>
<proteinExistence type="predicted"/>